<feature type="region of interest" description="Disordered" evidence="1">
    <location>
        <begin position="146"/>
        <end position="173"/>
    </location>
</feature>
<dbReference type="GeneID" id="23860891"/>
<name>C9ZZA9_TRYB9</name>
<feature type="compositionally biased region" description="Basic and acidic residues" evidence="1">
    <location>
        <begin position="146"/>
        <end position="156"/>
    </location>
</feature>
<dbReference type="RefSeq" id="XP_011777024.1">
    <property type="nucleotide sequence ID" value="XM_011778722.1"/>
</dbReference>
<gene>
    <name evidence="2" type="ORF">TbgDal_IX8340</name>
</gene>
<feature type="compositionally biased region" description="Basic and acidic residues" evidence="1">
    <location>
        <begin position="88"/>
        <end position="102"/>
    </location>
</feature>
<reference evidence="3" key="1">
    <citation type="journal article" date="2010" name="PLoS Negl. Trop. Dis.">
        <title>The genome sequence of Trypanosoma brucei gambiense, causative agent of chronic human african trypanosomiasis.</title>
        <authorList>
            <person name="Jackson A.P."/>
            <person name="Sanders M."/>
            <person name="Berry A."/>
            <person name="McQuillan J."/>
            <person name="Aslett M.A."/>
            <person name="Quail M.A."/>
            <person name="Chukualim B."/>
            <person name="Capewell P."/>
            <person name="MacLeod A."/>
            <person name="Melville S.E."/>
            <person name="Gibson W."/>
            <person name="Barry J.D."/>
            <person name="Berriman M."/>
            <person name="Hertz-Fowler C."/>
        </authorList>
    </citation>
    <scope>NUCLEOTIDE SEQUENCE [LARGE SCALE GENOMIC DNA]</scope>
    <source>
        <strain evidence="3">MHOM/CI/86/DAL972</strain>
    </source>
</reference>
<feature type="compositionally biased region" description="Basic residues" evidence="1">
    <location>
        <begin position="47"/>
        <end position="59"/>
    </location>
</feature>
<proteinExistence type="predicted"/>
<dbReference type="Proteomes" id="UP000002316">
    <property type="component" value="Chromosome 9"/>
</dbReference>
<feature type="compositionally biased region" description="Basic and acidic residues" evidence="1">
    <location>
        <begin position="266"/>
        <end position="284"/>
    </location>
</feature>
<dbReference type="KEGG" id="tbg:TbgDal_IX8340"/>
<feature type="region of interest" description="Disordered" evidence="1">
    <location>
        <begin position="1"/>
        <end position="113"/>
    </location>
</feature>
<dbReference type="VEuPathDB" id="TriTrypDB:Tbg972.9.8340"/>
<sequence>MAAKRSGSAGASPIQLLQPLEPNKKYIKRMKTLAKKREAAAEEERRHNKRLRINDKKRKQASERAHGKGGKKAILTEKGRKPVKGSTKKSERKPVKEKAGQKKDKKVAVALPNKKKVERLRDISVPFELPPPSQEEIDKQLLQRVIGGEDGKRDSTSADAPGGGGFNSPHLPFLDDYAQQKRSEIVEADGLLQKAHSYFKDLSKRECQLRRAAAKRLRELKEINKRGGDKDGFRYVVPRNVSEVVRQMTQGADVDPTQLVSTFGAEDDKLRSQEEHLHEASDRPMHRRKRKNPCYSDFYQFQVSKRWTRNAERFLEKGRAHKSMFEASKQRRSLKKF</sequence>
<organism evidence="2 3">
    <name type="scientific">Trypanosoma brucei gambiense (strain MHOM/CI/86/DAL972)</name>
    <dbReference type="NCBI Taxonomy" id="679716"/>
    <lineage>
        <taxon>Eukaryota</taxon>
        <taxon>Discoba</taxon>
        <taxon>Euglenozoa</taxon>
        <taxon>Kinetoplastea</taxon>
        <taxon>Metakinetoplastina</taxon>
        <taxon>Trypanosomatida</taxon>
        <taxon>Trypanosomatidae</taxon>
        <taxon>Trypanosoma</taxon>
    </lineage>
</organism>
<accession>C9ZZA9</accession>
<evidence type="ECO:0000313" key="2">
    <source>
        <dbReference type="EMBL" id="CBH14758.1"/>
    </source>
</evidence>
<dbReference type="EMBL" id="FN554972">
    <property type="protein sequence ID" value="CBH14758.1"/>
    <property type="molecule type" value="Genomic_DNA"/>
</dbReference>
<protein>
    <submittedName>
        <fullName evidence="2">Uncharacterized protein</fullName>
    </submittedName>
</protein>
<feature type="region of interest" description="Disordered" evidence="1">
    <location>
        <begin position="265"/>
        <end position="291"/>
    </location>
</feature>
<evidence type="ECO:0000256" key="1">
    <source>
        <dbReference type="SAM" id="MobiDB-lite"/>
    </source>
</evidence>
<evidence type="ECO:0000313" key="3">
    <source>
        <dbReference type="Proteomes" id="UP000002316"/>
    </source>
</evidence>
<dbReference type="OrthoDB" id="272478at2759"/>
<feature type="compositionally biased region" description="Basic and acidic residues" evidence="1">
    <location>
        <begin position="35"/>
        <end position="46"/>
    </location>
</feature>
<dbReference type="AlphaFoldDB" id="C9ZZA9"/>
<feature type="compositionally biased region" description="Basic residues" evidence="1">
    <location>
        <begin position="25"/>
        <end position="34"/>
    </location>
</feature>